<organism evidence="1 2">
    <name type="scientific">Mycena chlorophos</name>
    <name type="common">Agaric fungus</name>
    <name type="synonym">Agaricus chlorophos</name>
    <dbReference type="NCBI Taxonomy" id="658473"/>
    <lineage>
        <taxon>Eukaryota</taxon>
        <taxon>Fungi</taxon>
        <taxon>Dikarya</taxon>
        <taxon>Basidiomycota</taxon>
        <taxon>Agaricomycotina</taxon>
        <taxon>Agaricomycetes</taxon>
        <taxon>Agaricomycetidae</taxon>
        <taxon>Agaricales</taxon>
        <taxon>Marasmiineae</taxon>
        <taxon>Mycenaceae</taxon>
        <taxon>Mycena</taxon>
    </lineage>
</organism>
<comment type="caution">
    <text evidence="1">The sequence shown here is derived from an EMBL/GenBank/DDBJ whole genome shotgun (WGS) entry which is preliminary data.</text>
</comment>
<evidence type="ECO:0000313" key="2">
    <source>
        <dbReference type="Proteomes" id="UP000613580"/>
    </source>
</evidence>
<reference evidence="1" key="1">
    <citation type="submission" date="2020-05" db="EMBL/GenBank/DDBJ databases">
        <title>Mycena genomes resolve the evolution of fungal bioluminescence.</title>
        <authorList>
            <person name="Tsai I.J."/>
        </authorList>
    </citation>
    <scope>NUCLEOTIDE SEQUENCE</scope>
    <source>
        <strain evidence="1">110903Hualien_Pintung</strain>
    </source>
</reference>
<keyword evidence="2" id="KW-1185">Reference proteome</keyword>
<protein>
    <submittedName>
        <fullName evidence="1">Uncharacterized protein</fullName>
    </submittedName>
</protein>
<evidence type="ECO:0000313" key="1">
    <source>
        <dbReference type="EMBL" id="KAF7299916.1"/>
    </source>
</evidence>
<accession>A0A8H6SI73</accession>
<name>A0A8H6SI73_MYCCL</name>
<gene>
    <name evidence="1" type="ORF">HMN09_00999200</name>
</gene>
<dbReference type="Proteomes" id="UP000613580">
    <property type="component" value="Unassembled WGS sequence"/>
</dbReference>
<dbReference type="EMBL" id="JACAZE010000014">
    <property type="protein sequence ID" value="KAF7299916.1"/>
    <property type="molecule type" value="Genomic_DNA"/>
</dbReference>
<dbReference type="OrthoDB" id="3030308at2759"/>
<proteinExistence type="predicted"/>
<dbReference type="AlphaFoldDB" id="A0A8H6SI73"/>
<sequence length="185" mass="20897">MDSCLEDAVTLALVFRADSAHEFLFPLLQLFPHVWMAWDYEVRFRPYGRNSSGPFVSRQTFAHCITMFDEKLPLEIIWTNARRAEAIAAACICIEQTYMEAAAGPSDFVAAFQSALDVYFSEEHTPRSVINRAIANFSPQDYHDAVDPSSTEGFPVKKVAPKLLELIKTHRLRLLHEPPPAPADE</sequence>